<dbReference type="Proteomes" id="UP000018731">
    <property type="component" value="Unassembled WGS sequence"/>
</dbReference>
<dbReference type="EMBL" id="AZJI01000001">
    <property type="protein sequence ID" value="ETD25264.1"/>
    <property type="molecule type" value="Genomic_DNA"/>
</dbReference>
<organism evidence="2 3">
    <name type="scientific">Helicobacter macacae MIT 99-5501</name>
    <dbReference type="NCBI Taxonomy" id="1357400"/>
    <lineage>
        <taxon>Bacteria</taxon>
        <taxon>Pseudomonadati</taxon>
        <taxon>Campylobacterota</taxon>
        <taxon>Epsilonproteobacteria</taxon>
        <taxon>Campylobacterales</taxon>
        <taxon>Helicobacteraceae</taxon>
        <taxon>Helicobacter</taxon>
    </lineage>
</organism>
<protein>
    <recommendedName>
        <fullName evidence="1">CRISPR-associated protein Cas6 C-terminal domain-containing protein</fullName>
    </recommendedName>
</protein>
<evidence type="ECO:0000313" key="2">
    <source>
        <dbReference type="EMBL" id="ETD25264.1"/>
    </source>
</evidence>
<comment type="caution">
    <text evidence="2">The sequence shown here is derived from an EMBL/GenBank/DDBJ whole genome shotgun (WGS) entry which is preliminary data.</text>
</comment>
<feature type="domain" description="CRISPR-associated protein Cas6 C-terminal" evidence="1">
    <location>
        <begin position="164"/>
        <end position="277"/>
    </location>
</feature>
<dbReference type="Pfam" id="PF10040">
    <property type="entry name" value="CRISPR_Cas6"/>
    <property type="match status" value="1"/>
</dbReference>
<dbReference type="STRING" id="1357400.HMPREF2086_00604"/>
<accession>V8CD25</accession>
<dbReference type="RefSeq" id="WP_023927329.1">
    <property type="nucleotide sequence ID" value="NZ_KI669454.1"/>
</dbReference>
<dbReference type="HOGENOM" id="CLU_050021_0_0_7"/>
<dbReference type="OrthoDB" id="9787241at2"/>
<gene>
    <name evidence="2" type="ORF">HMPREF2086_00604</name>
</gene>
<reference evidence="2 3" key="1">
    <citation type="journal article" date="2014" name="Genome Announc.">
        <title>Draft genome sequences of six enterohepatic helicobacter species isolated from humans and one from rhesus macaques.</title>
        <authorList>
            <person name="Shen Z."/>
            <person name="Sheh A."/>
            <person name="Young S.K."/>
            <person name="Abouelliel A."/>
            <person name="Ward D.V."/>
            <person name="Earl A.M."/>
            <person name="Fox J.G."/>
        </authorList>
    </citation>
    <scope>NUCLEOTIDE SEQUENCE [LARGE SCALE GENOMIC DNA]</scope>
    <source>
        <strain evidence="2 3">MIT 99-5501</strain>
    </source>
</reference>
<keyword evidence="3" id="KW-1185">Reference proteome</keyword>
<dbReference type="eggNOG" id="COG5551">
    <property type="taxonomic scope" value="Bacteria"/>
</dbReference>
<dbReference type="Gene3D" id="3.30.70.1900">
    <property type="match status" value="1"/>
</dbReference>
<proteinExistence type="predicted"/>
<dbReference type="PATRIC" id="fig|1357400.3.peg.826"/>
<evidence type="ECO:0000259" key="1">
    <source>
        <dbReference type="Pfam" id="PF10040"/>
    </source>
</evidence>
<name>V8CD25_9HELI</name>
<sequence length="282" mass="31836">MTNTLEFCKISVLARDSFKPPFFIGSSVRGALGHALKSIVCIKDTAQCNGCEFAKSCVFFGFYECKNVYHNFRFDFELGMPRYDFGIFLFGKEVENAPVILAALHKMLCEIGLKSSDKTLRFKEIFIFVNDEFCFGGKDSSNIKMPLEFGERFDTNDFATRVKIKLITPLRIKKNNVFVRDSSLEVGDIFRSIYQRKLAILGKERDKCPPFSGAITAKNLRYIELYRKSCAQKTAMNLGGLIGEIVIDDLDKDSYELLKIGELVGIGKQCSFGLGKITICED</sequence>
<dbReference type="InterPro" id="IPR019267">
    <property type="entry name" value="CRISPR-assoc_Cas6_C"/>
</dbReference>
<dbReference type="AlphaFoldDB" id="V8CD25"/>
<evidence type="ECO:0000313" key="3">
    <source>
        <dbReference type="Proteomes" id="UP000018731"/>
    </source>
</evidence>